<dbReference type="EMBL" id="DUZY01000003">
    <property type="protein sequence ID" value="DAD32726.1"/>
    <property type="molecule type" value="Genomic_DNA"/>
</dbReference>
<keyword evidence="3" id="KW-1185">Reference proteome</keyword>
<dbReference type="PANTHER" id="PTHR34798">
    <property type="entry name" value="PROTEIN TIME FOR COFFEE"/>
    <property type="match status" value="1"/>
</dbReference>
<accession>A0A822YPF3</accession>
<feature type="region of interest" description="Disordered" evidence="1">
    <location>
        <begin position="1"/>
        <end position="48"/>
    </location>
</feature>
<comment type="caution">
    <text evidence="2">The sequence shown here is derived from an EMBL/GenBank/DDBJ whole genome shotgun (WGS) entry which is preliminary data.</text>
</comment>
<dbReference type="AlphaFoldDB" id="A0A822YPF3"/>
<sequence length="107" mass="11790">MGVIRRKVEEESTEESVDNDEDEDAGAVRMLPPNPPSSSLLNHRHHRKSFPPAKVVRVAPTWKVPDEMSVPRKARSASAKRSHECWISSGGGSGGVFVRYLIIQGSL</sequence>
<name>A0A822YPF3_NELNU</name>
<gene>
    <name evidence="2" type="ORF">HUJ06_011577</name>
</gene>
<protein>
    <submittedName>
        <fullName evidence="2">Uncharacterized protein</fullName>
    </submittedName>
</protein>
<feature type="compositionally biased region" description="Acidic residues" evidence="1">
    <location>
        <begin position="11"/>
        <end position="25"/>
    </location>
</feature>
<evidence type="ECO:0000256" key="1">
    <source>
        <dbReference type="SAM" id="MobiDB-lite"/>
    </source>
</evidence>
<evidence type="ECO:0000313" key="2">
    <source>
        <dbReference type="EMBL" id="DAD32726.1"/>
    </source>
</evidence>
<dbReference type="InterPro" id="IPR039317">
    <property type="entry name" value="TIC"/>
</dbReference>
<dbReference type="GO" id="GO:0042752">
    <property type="term" value="P:regulation of circadian rhythm"/>
    <property type="evidence" value="ECO:0007669"/>
    <property type="project" value="InterPro"/>
</dbReference>
<dbReference type="PANTHER" id="PTHR34798:SF2">
    <property type="entry name" value="PROTEIN TIME FOR COFFEE"/>
    <property type="match status" value="1"/>
</dbReference>
<dbReference type="Proteomes" id="UP000607653">
    <property type="component" value="Unassembled WGS sequence"/>
</dbReference>
<proteinExistence type="predicted"/>
<feature type="compositionally biased region" description="Basic and acidic residues" evidence="1">
    <location>
        <begin position="1"/>
        <end position="10"/>
    </location>
</feature>
<reference evidence="2 3" key="1">
    <citation type="journal article" date="2020" name="Mol. Biol. Evol.">
        <title>Distinct Expression and Methylation Patterns for Genes with Different Fates following a Single Whole-Genome Duplication in Flowering Plants.</title>
        <authorList>
            <person name="Shi T."/>
            <person name="Rahmani R.S."/>
            <person name="Gugger P.F."/>
            <person name="Wang M."/>
            <person name="Li H."/>
            <person name="Zhang Y."/>
            <person name="Li Z."/>
            <person name="Wang Q."/>
            <person name="Van de Peer Y."/>
            <person name="Marchal K."/>
            <person name="Chen J."/>
        </authorList>
    </citation>
    <scope>NUCLEOTIDE SEQUENCE [LARGE SCALE GENOMIC DNA]</scope>
    <source>
        <tissue evidence="2">Leaf</tissue>
    </source>
</reference>
<organism evidence="2 3">
    <name type="scientific">Nelumbo nucifera</name>
    <name type="common">Sacred lotus</name>
    <dbReference type="NCBI Taxonomy" id="4432"/>
    <lineage>
        <taxon>Eukaryota</taxon>
        <taxon>Viridiplantae</taxon>
        <taxon>Streptophyta</taxon>
        <taxon>Embryophyta</taxon>
        <taxon>Tracheophyta</taxon>
        <taxon>Spermatophyta</taxon>
        <taxon>Magnoliopsida</taxon>
        <taxon>Proteales</taxon>
        <taxon>Nelumbonaceae</taxon>
        <taxon>Nelumbo</taxon>
    </lineage>
</organism>
<evidence type="ECO:0000313" key="3">
    <source>
        <dbReference type="Proteomes" id="UP000607653"/>
    </source>
</evidence>